<dbReference type="PANTHER" id="PTHR43249:SF1">
    <property type="entry name" value="D-GLUCOSIDE 3-DEHYDROGENASE"/>
    <property type="match status" value="1"/>
</dbReference>
<protein>
    <submittedName>
        <fullName evidence="4">Gfo/Idh/MocA family protein</fullName>
    </submittedName>
</protein>
<feature type="domain" description="Gfo/Idh/MocA-like oxidoreductase C-terminal" evidence="3">
    <location>
        <begin position="138"/>
        <end position="354"/>
    </location>
</feature>
<dbReference type="InterPro" id="IPR000683">
    <property type="entry name" value="Gfo/Idh/MocA-like_OxRdtase_N"/>
</dbReference>
<dbReference type="Pfam" id="PF01408">
    <property type="entry name" value="GFO_IDH_MocA"/>
    <property type="match status" value="1"/>
</dbReference>
<dbReference type="Gene3D" id="3.40.50.720">
    <property type="entry name" value="NAD(P)-binding Rossmann-like Domain"/>
    <property type="match status" value="1"/>
</dbReference>
<accession>A0ABW0W465</accession>
<gene>
    <name evidence="4" type="ORF">ACFPYJ_25845</name>
</gene>
<evidence type="ECO:0000313" key="5">
    <source>
        <dbReference type="Proteomes" id="UP001596047"/>
    </source>
</evidence>
<dbReference type="SUPFAM" id="SSF51735">
    <property type="entry name" value="NAD(P)-binding Rossmann-fold domains"/>
    <property type="match status" value="1"/>
</dbReference>
<organism evidence="4 5">
    <name type="scientific">Paenibacillus solisilvae</name>
    <dbReference type="NCBI Taxonomy" id="2486751"/>
    <lineage>
        <taxon>Bacteria</taxon>
        <taxon>Bacillati</taxon>
        <taxon>Bacillota</taxon>
        <taxon>Bacilli</taxon>
        <taxon>Bacillales</taxon>
        <taxon>Paenibacillaceae</taxon>
        <taxon>Paenibacillus</taxon>
    </lineage>
</organism>
<keyword evidence="5" id="KW-1185">Reference proteome</keyword>
<dbReference type="SUPFAM" id="SSF55347">
    <property type="entry name" value="Glyceraldehyde-3-phosphate dehydrogenase-like, C-terminal domain"/>
    <property type="match status" value="1"/>
</dbReference>
<dbReference type="Pfam" id="PF02894">
    <property type="entry name" value="GFO_IDH_MocA_C"/>
    <property type="match status" value="1"/>
</dbReference>
<dbReference type="InterPro" id="IPR036291">
    <property type="entry name" value="NAD(P)-bd_dom_sf"/>
</dbReference>
<proteinExistence type="inferred from homology"/>
<name>A0ABW0W465_9BACL</name>
<sequence>MRTVKVGIIGCGMIANGKHMPSLSKVGNVEMVAFCDLIEERAREGAEKYGVPGAKVFTDYKQLLAMEEIEVVHVLTPNISHAVISIDAMEAGKHVMCEKPMAKTGAEAKAMYEAHVRTGKKLTVGYQNRSKAQSQLLKKMIVNDELGEIYYAKAVATRRRGVPTWGVFLDKEKQGGGPMIDIGTHSLDLILWLMNNYEPESVVGSVFHKLKDTENAANEWGSWDPKEFEVEDSAFGYVKFKNGAVVSIETSWALNVAKTDGSFLCGTKGGADFNGGLRINGERDGSLFLNVIDVDRNVREYFRGENMTDFEYEAKQWIYSIVNNTEPLVKPEEAMVVSAILEAVYISAETGKPVYFDESNVPAAGTTIR</sequence>
<evidence type="ECO:0000313" key="4">
    <source>
        <dbReference type="EMBL" id="MFC5652478.1"/>
    </source>
</evidence>
<feature type="domain" description="Gfo/Idh/MocA-like oxidoreductase N-terminal" evidence="2">
    <location>
        <begin position="4"/>
        <end position="126"/>
    </location>
</feature>
<dbReference type="EMBL" id="JBHSOW010000097">
    <property type="protein sequence ID" value="MFC5652478.1"/>
    <property type="molecule type" value="Genomic_DNA"/>
</dbReference>
<dbReference type="Proteomes" id="UP001596047">
    <property type="component" value="Unassembled WGS sequence"/>
</dbReference>
<reference evidence="5" key="1">
    <citation type="journal article" date="2019" name="Int. J. Syst. Evol. Microbiol.">
        <title>The Global Catalogue of Microorganisms (GCM) 10K type strain sequencing project: providing services to taxonomists for standard genome sequencing and annotation.</title>
        <authorList>
            <consortium name="The Broad Institute Genomics Platform"/>
            <consortium name="The Broad Institute Genome Sequencing Center for Infectious Disease"/>
            <person name="Wu L."/>
            <person name="Ma J."/>
        </authorList>
    </citation>
    <scope>NUCLEOTIDE SEQUENCE [LARGE SCALE GENOMIC DNA]</scope>
    <source>
        <strain evidence="5">CGMCC 1.3240</strain>
    </source>
</reference>
<comment type="caution">
    <text evidence="4">The sequence shown here is derived from an EMBL/GenBank/DDBJ whole genome shotgun (WGS) entry which is preliminary data.</text>
</comment>
<dbReference type="PANTHER" id="PTHR43249">
    <property type="entry name" value="UDP-N-ACETYL-2-AMINO-2-DEOXY-D-GLUCURONATE OXIDASE"/>
    <property type="match status" value="1"/>
</dbReference>
<evidence type="ECO:0000256" key="1">
    <source>
        <dbReference type="ARBA" id="ARBA00010928"/>
    </source>
</evidence>
<dbReference type="InterPro" id="IPR004104">
    <property type="entry name" value="Gfo/Idh/MocA-like_OxRdtase_C"/>
</dbReference>
<evidence type="ECO:0000259" key="2">
    <source>
        <dbReference type="Pfam" id="PF01408"/>
    </source>
</evidence>
<dbReference type="Gene3D" id="3.30.360.10">
    <property type="entry name" value="Dihydrodipicolinate Reductase, domain 2"/>
    <property type="match status" value="1"/>
</dbReference>
<dbReference type="InterPro" id="IPR052515">
    <property type="entry name" value="Gfo/Idh/MocA_Oxidoreductase"/>
</dbReference>
<evidence type="ECO:0000259" key="3">
    <source>
        <dbReference type="Pfam" id="PF02894"/>
    </source>
</evidence>
<comment type="similarity">
    <text evidence="1">Belongs to the Gfo/Idh/MocA family.</text>
</comment>
<dbReference type="RefSeq" id="WP_379191120.1">
    <property type="nucleotide sequence ID" value="NZ_JBHSOW010000097.1"/>
</dbReference>